<dbReference type="SUPFAM" id="SSF48695">
    <property type="entry name" value="Multiheme cytochromes"/>
    <property type="match status" value="1"/>
</dbReference>
<name>A0A5J5IFA4_9BACT</name>
<dbReference type="RefSeq" id="WP_150415758.1">
    <property type="nucleotide sequence ID" value="NZ_VYQF01000004.1"/>
</dbReference>
<sequence>MKAFINFRRSVVVLLLIFSCFVLLIQCINNGKKNNDIAKKNAATSYQRKVNFKQFAGEATCIKCHKNIYESFIHTSHFLTSQPALEKYIKGSFEKGRNIFPFNDHLYVSMEKRDSGLFQVAWQRGVEKIAKRFDIVTGSGAKGQTYLSWYKNELFQLPISFLTAANEWANSPGYDPGKVVYNRPVTSRCLECHSTYFNVTSPPGKEPEEYDHNEILYGVQCEKCHGPSAKHVEYQTQNPKDQVGRYIINPSKFSRQQSLDLCGLCHGGRLQKTTPSFEFIAGDTLSKYFVPSTAGPTTKEIDVHGNQLGLMKESKCFRLSTTMTCITCHNTHENERVQTELFSQRCMTCHNKEHGTFCKIDPATVSSIKSNCIDCHMPKQPSMSVALLLPGHIEPTAALIHTHLIKVYPEETKRFMQKHK</sequence>
<keyword evidence="4" id="KW-1185">Reference proteome</keyword>
<accession>A0A5J5IFA4</accession>
<evidence type="ECO:0000313" key="4">
    <source>
        <dbReference type="Proteomes" id="UP000326903"/>
    </source>
</evidence>
<dbReference type="EMBL" id="VYQF01000004">
    <property type="protein sequence ID" value="KAA9038198.1"/>
    <property type="molecule type" value="Genomic_DNA"/>
</dbReference>
<evidence type="ECO:0000313" key="3">
    <source>
        <dbReference type="EMBL" id="KAA9038198.1"/>
    </source>
</evidence>
<dbReference type="InterPro" id="IPR023155">
    <property type="entry name" value="Cyt_c-552/4"/>
</dbReference>
<dbReference type="PANTHER" id="PTHR35038:SF8">
    <property type="entry name" value="C-TYPE POLYHEME CYTOCHROME OMCC"/>
    <property type="match status" value="1"/>
</dbReference>
<dbReference type="AlphaFoldDB" id="A0A5J5IFA4"/>
<dbReference type="InterPro" id="IPR051829">
    <property type="entry name" value="Multiheme_Cytochr_ET"/>
</dbReference>
<reference evidence="3 4" key="1">
    <citation type="submission" date="2019-09" db="EMBL/GenBank/DDBJ databases">
        <title>Draft genome sequence of Ginsengibacter sp. BR5-29.</title>
        <authorList>
            <person name="Im W.-T."/>
        </authorList>
    </citation>
    <scope>NUCLEOTIDE SEQUENCE [LARGE SCALE GENOMIC DNA]</scope>
    <source>
        <strain evidence="3 4">BR5-29</strain>
    </source>
</reference>
<dbReference type="PROSITE" id="PS51257">
    <property type="entry name" value="PROKAR_LIPOPROTEIN"/>
    <property type="match status" value="1"/>
</dbReference>
<dbReference type="PANTHER" id="PTHR35038">
    <property type="entry name" value="DISSIMILATORY SULFITE REDUCTASE SIRA"/>
    <property type="match status" value="1"/>
</dbReference>
<proteinExistence type="predicted"/>
<gene>
    <name evidence="3" type="ORF">FW778_15735</name>
</gene>
<dbReference type="Pfam" id="PF13435">
    <property type="entry name" value="Cytochrome_C554"/>
    <property type="match status" value="1"/>
</dbReference>
<dbReference type="Proteomes" id="UP000326903">
    <property type="component" value="Unassembled WGS sequence"/>
</dbReference>
<keyword evidence="1" id="KW-0732">Signal</keyword>
<evidence type="ECO:0000259" key="2">
    <source>
        <dbReference type="Pfam" id="PF13435"/>
    </source>
</evidence>
<dbReference type="Gene3D" id="1.10.1130.10">
    <property type="entry name" value="Flavocytochrome C3, Chain A"/>
    <property type="match status" value="1"/>
</dbReference>
<organism evidence="3 4">
    <name type="scientific">Ginsengibacter hankyongi</name>
    <dbReference type="NCBI Taxonomy" id="2607284"/>
    <lineage>
        <taxon>Bacteria</taxon>
        <taxon>Pseudomonadati</taxon>
        <taxon>Bacteroidota</taxon>
        <taxon>Chitinophagia</taxon>
        <taxon>Chitinophagales</taxon>
        <taxon>Chitinophagaceae</taxon>
        <taxon>Ginsengibacter</taxon>
    </lineage>
</organism>
<evidence type="ECO:0000256" key="1">
    <source>
        <dbReference type="ARBA" id="ARBA00022729"/>
    </source>
</evidence>
<protein>
    <recommendedName>
        <fullName evidence="2">Cytochrome c-552/4 domain-containing protein</fullName>
    </recommendedName>
</protein>
<comment type="caution">
    <text evidence="3">The sequence shown here is derived from an EMBL/GenBank/DDBJ whole genome shotgun (WGS) entry which is preliminary data.</text>
</comment>
<feature type="domain" description="Cytochrome c-552/4" evidence="2">
    <location>
        <begin position="186"/>
        <end position="226"/>
    </location>
</feature>
<dbReference type="InterPro" id="IPR036280">
    <property type="entry name" value="Multihaem_cyt_sf"/>
</dbReference>